<name>A0ABQ5BZ73_9ASTR</name>
<evidence type="ECO:0000313" key="2">
    <source>
        <dbReference type="EMBL" id="GJT18129.1"/>
    </source>
</evidence>
<organism evidence="2 3">
    <name type="scientific">Tanacetum coccineum</name>
    <dbReference type="NCBI Taxonomy" id="301880"/>
    <lineage>
        <taxon>Eukaryota</taxon>
        <taxon>Viridiplantae</taxon>
        <taxon>Streptophyta</taxon>
        <taxon>Embryophyta</taxon>
        <taxon>Tracheophyta</taxon>
        <taxon>Spermatophyta</taxon>
        <taxon>Magnoliopsida</taxon>
        <taxon>eudicotyledons</taxon>
        <taxon>Gunneridae</taxon>
        <taxon>Pentapetalae</taxon>
        <taxon>asterids</taxon>
        <taxon>campanulids</taxon>
        <taxon>Asterales</taxon>
        <taxon>Asteraceae</taxon>
        <taxon>Asteroideae</taxon>
        <taxon>Anthemideae</taxon>
        <taxon>Anthemidinae</taxon>
        <taxon>Tanacetum</taxon>
    </lineage>
</organism>
<gene>
    <name evidence="2" type="ORF">Tco_0876835</name>
</gene>
<accession>A0ABQ5BZ73</accession>
<dbReference type="EMBL" id="BQNB010013614">
    <property type="protein sequence ID" value="GJT18129.1"/>
    <property type="molecule type" value="Genomic_DNA"/>
</dbReference>
<comment type="caution">
    <text evidence="2">The sequence shown here is derived from an EMBL/GenBank/DDBJ whole genome shotgun (WGS) entry which is preliminary data.</text>
</comment>
<proteinExistence type="predicted"/>
<evidence type="ECO:0000256" key="1">
    <source>
        <dbReference type="SAM" id="MobiDB-lite"/>
    </source>
</evidence>
<reference evidence="2" key="1">
    <citation type="journal article" date="2022" name="Int. J. Mol. Sci.">
        <title>Draft Genome of Tanacetum Coccineum: Genomic Comparison of Closely Related Tanacetum-Family Plants.</title>
        <authorList>
            <person name="Yamashiro T."/>
            <person name="Shiraishi A."/>
            <person name="Nakayama K."/>
            <person name="Satake H."/>
        </authorList>
    </citation>
    <scope>NUCLEOTIDE SEQUENCE</scope>
</reference>
<dbReference type="Proteomes" id="UP001151760">
    <property type="component" value="Unassembled WGS sequence"/>
</dbReference>
<sequence>MVEEIERPEALDIDEFGALQEGVALQNLNQICHVSYREEDRTFTFQAWNRLFRIYERVVWEYVMEFLSSFTFRDHIMDLDNVDTMVFQLGGVKRSRHSAKFFTDKAKGYKKKSLIVGAHLVGRIARSYNGLGYGELVDDIPNNDEDEGDADAGNEDERGVRRRPNMSFTNRLRAMDERLGEMETDISRLGSDVDDLTYVVSGMSEQYSAFGRHLEEIHQTWAHLEKKRTRLQTYTNIPKEFLLRSWRRRHRLHVTPSQLILRRRHKISRRRNANPPPTNNLPVLPAALHARIDQELHELHVISAFVDSRLESIEEFLNNFANQPNETNTNNYESDDEAVDTPLVSPFPHSDNDSDDGEVLNELIEYENAGTLRRERIINSFDGDDLAFECMIGFRKFTAYLDPFLPMNIISRKAYNTIMVKGLEGTGKNLVAIVKDVYMFVGSFTYIADFVMLEDIREFIMSDMAEVLMGRPFRKITKIKYDVAKGLVSFTKIFDTYTYRMPRIIPRLKNFNWSKVPPLLELSQNDLMNGLRHPHEKNKFMYKNCLNLGPEYQVNESMKEWLIHGHVSIHEVT</sequence>
<keyword evidence="3" id="KW-1185">Reference proteome</keyword>
<evidence type="ECO:0000313" key="3">
    <source>
        <dbReference type="Proteomes" id="UP001151760"/>
    </source>
</evidence>
<feature type="compositionally biased region" description="Acidic residues" evidence="1">
    <location>
        <begin position="139"/>
        <end position="154"/>
    </location>
</feature>
<protein>
    <submittedName>
        <fullName evidence="2">Uncharacterized protein</fullName>
    </submittedName>
</protein>
<feature type="region of interest" description="Disordered" evidence="1">
    <location>
        <begin position="139"/>
        <end position="163"/>
    </location>
</feature>
<reference evidence="2" key="2">
    <citation type="submission" date="2022-01" db="EMBL/GenBank/DDBJ databases">
        <authorList>
            <person name="Yamashiro T."/>
            <person name="Shiraishi A."/>
            <person name="Satake H."/>
            <person name="Nakayama K."/>
        </authorList>
    </citation>
    <scope>NUCLEOTIDE SEQUENCE</scope>
</reference>